<dbReference type="EMBL" id="HBUE01253242">
    <property type="protein sequence ID" value="CAG6555168.1"/>
    <property type="molecule type" value="Transcribed_RNA"/>
</dbReference>
<organism evidence="6">
    <name type="scientific">Culex pipiens</name>
    <name type="common">House mosquito</name>
    <dbReference type="NCBI Taxonomy" id="7175"/>
    <lineage>
        <taxon>Eukaryota</taxon>
        <taxon>Metazoa</taxon>
        <taxon>Ecdysozoa</taxon>
        <taxon>Arthropoda</taxon>
        <taxon>Hexapoda</taxon>
        <taxon>Insecta</taxon>
        <taxon>Pterygota</taxon>
        <taxon>Neoptera</taxon>
        <taxon>Endopterygota</taxon>
        <taxon>Diptera</taxon>
        <taxon>Nematocera</taxon>
        <taxon>Culicoidea</taxon>
        <taxon>Culicidae</taxon>
        <taxon>Culicinae</taxon>
        <taxon>Culicini</taxon>
        <taxon>Culex</taxon>
        <taxon>Culex</taxon>
    </lineage>
</organism>
<evidence type="ECO:0000256" key="3">
    <source>
        <dbReference type="ARBA" id="ARBA00022525"/>
    </source>
</evidence>
<comment type="similarity">
    <text evidence="2 4">Belongs to the AB hydrolase superfamily. Lipase family.</text>
</comment>
<dbReference type="GO" id="GO:0016298">
    <property type="term" value="F:lipase activity"/>
    <property type="evidence" value="ECO:0007669"/>
    <property type="project" value="InterPro"/>
</dbReference>
<accession>A0A8D8IMH0</accession>
<protein>
    <submittedName>
        <fullName evidence="6">Phospholipase A1 member A</fullName>
    </submittedName>
</protein>
<dbReference type="GO" id="GO:0016042">
    <property type="term" value="P:lipid catabolic process"/>
    <property type="evidence" value="ECO:0007669"/>
    <property type="project" value="TreeGrafter"/>
</dbReference>
<dbReference type="InterPro" id="IPR013818">
    <property type="entry name" value="Lipase"/>
</dbReference>
<keyword evidence="3" id="KW-0964">Secreted</keyword>
<dbReference type="GO" id="GO:0017171">
    <property type="term" value="F:serine hydrolase activity"/>
    <property type="evidence" value="ECO:0007669"/>
    <property type="project" value="TreeGrafter"/>
</dbReference>
<evidence type="ECO:0000256" key="1">
    <source>
        <dbReference type="ARBA" id="ARBA00004613"/>
    </source>
</evidence>
<dbReference type="InterPro" id="IPR029058">
    <property type="entry name" value="AB_hydrolase_fold"/>
</dbReference>
<dbReference type="PANTHER" id="PTHR11610">
    <property type="entry name" value="LIPASE"/>
    <property type="match status" value="1"/>
</dbReference>
<name>A0A8D8IMH0_CULPI</name>
<evidence type="ECO:0000256" key="2">
    <source>
        <dbReference type="ARBA" id="ARBA00010701"/>
    </source>
</evidence>
<proteinExistence type="inferred from homology"/>
<sequence>MSNAGLLGINVPLGQANFYPNGGRSQPGCGTDIGGSCAHARAPQFYAESIGASMPFRSTRCANHDEILAGVCTPSGPDANMGGQPSNFGRGVNGIFFLATNGDAPFARG</sequence>
<dbReference type="AlphaFoldDB" id="A0A8D8IMH0"/>
<dbReference type="Gene3D" id="3.40.50.1820">
    <property type="entry name" value="alpha/beta hydrolase"/>
    <property type="match status" value="1"/>
</dbReference>
<reference evidence="6" key="1">
    <citation type="submission" date="2021-05" db="EMBL/GenBank/DDBJ databases">
        <authorList>
            <person name="Alioto T."/>
            <person name="Alioto T."/>
            <person name="Gomez Garrido J."/>
        </authorList>
    </citation>
    <scope>NUCLEOTIDE SEQUENCE</scope>
</reference>
<evidence type="ECO:0000313" key="6">
    <source>
        <dbReference type="EMBL" id="CAG6555168.1"/>
    </source>
</evidence>
<evidence type="ECO:0000259" key="5">
    <source>
        <dbReference type="Pfam" id="PF00151"/>
    </source>
</evidence>
<evidence type="ECO:0000256" key="4">
    <source>
        <dbReference type="RuleBase" id="RU004262"/>
    </source>
</evidence>
<dbReference type="InterPro" id="IPR000734">
    <property type="entry name" value="TAG_lipase"/>
</dbReference>
<feature type="domain" description="Lipase" evidence="5">
    <location>
        <begin position="7"/>
        <end position="106"/>
    </location>
</feature>
<comment type="subcellular location">
    <subcellularLocation>
        <location evidence="1">Secreted</location>
    </subcellularLocation>
</comment>
<dbReference type="PRINTS" id="PR00825">
    <property type="entry name" value="DOLALLERGEN"/>
</dbReference>
<dbReference type="GO" id="GO:0005615">
    <property type="term" value="C:extracellular space"/>
    <property type="evidence" value="ECO:0007669"/>
    <property type="project" value="TreeGrafter"/>
</dbReference>
<dbReference type="PANTHER" id="PTHR11610:SF150">
    <property type="entry name" value="FI01825P-RELATED"/>
    <property type="match status" value="1"/>
</dbReference>
<dbReference type="SUPFAM" id="SSF53474">
    <property type="entry name" value="alpha/beta-Hydrolases"/>
    <property type="match status" value="1"/>
</dbReference>
<dbReference type="InterPro" id="IPR002334">
    <property type="entry name" value="Allerg_PlipaseA1"/>
</dbReference>
<dbReference type="Pfam" id="PF00151">
    <property type="entry name" value="Lipase"/>
    <property type="match status" value="1"/>
</dbReference>